<dbReference type="EMBL" id="JAOCZP010000002">
    <property type="protein sequence ID" value="MCT7374696.1"/>
    <property type="molecule type" value="Genomic_DNA"/>
</dbReference>
<name>A0ABT2LJD2_9HYPH</name>
<accession>A0ABT2LJD2</accession>
<proteinExistence type="predicted"/>
<gene>
    <name evidence="1" type="ORF">N5A92_06565</name>
</gene>
<protein>
    <submittedName>
        <fullName evidence="1">DUF1353 domain-containing protein</fullName>
    </submittedName>
</protein>
<dbReference type="Proteomes" id="UP001320831">
    <property type="component" value="Unassembled WGS sequence"/>
</dbReference>
<evidence type="ECO:0000313" key="2">
    <source>
        <dbReference type="Proteomes" id="UP001320831"/>
    </source>
</evidence>
<sequence length="115" mass="13069">MSAYTEFTGTVHHVDGIRYTLTDPLIWHIGVEDGPAYTVPAGYIFDVSVPAPLRWLTDPHDKRYFKAAALHDHMLEADWSRITAAAEFHNALMADGVPALRRLIMFLSVALWKYR</sequence>
<dbReference type="RefSeq" id="WP_260901193.1">
    <property type="nucleotide sequence ID" value="NZ_JAOCZP010000002.1"/>
</dbReference>
<keyword evidence="2" id="KW-1185">Reference proteome</keyword>
<comment type="caution">
    <text evidence="1">The sequence shown here is derived from an EMBL/GenBank/DDBJ whole genome shotgun (WGS) entry which is preliminary data.</text>
</comment>
<reference evidence="1 2" key="1">
    <citation type="submission" date="2022-09" db="EMBL/GenBank/DDBJ databases">
        <title>Chelativorans salina sp. nov., a novel slightly halophilic bacterium isolated from a saline lake sediment enrichment.</title>
        <authorList>
            <person name="Gao L."/>
            <person name="Fang B.-Z."/>
            <person name="Li W.-J."/>
        </authorList>
    </citation>
    <scope>NUCLEOTIDE SEQUENCE [LARGE SCALE GENOMIC DNA]</scope>
    <source>
        <strain evidence="1 2">EGI FJ00035</strain>
    </source>
</reference>
<dbReference type="InterPro" id="IPR010767">
    <property type="entry name" value="Phage_CGC-2007_Cje0229"/>
</dbReference>
<evidence type="ECO:0000313" key="1">
    <source>
        <dbReference type="EMBL" id="MCT7374696.1"/>
    </source>
</evidence>
<organism evidence="1 2">
    <name type="scientific">Chelativorans salis</name>
    <dbReference type="NCBI Taxonomy" id="2978478"/>
    <lineage>
        <taxon>Bacteria</taxon>
        <taxon>Pseudomonadati</taxon>
        <taxon>Pseudomonadota</taxon>
        <taxon>Alphaproteobacteria</taxon>
        <taxon>Hyphomicrobiales</taxon>
        <taxon>Phyllobacteriaceae</taxon>
        <taxon>Chelativorans</taxon>
    </lineage>
</organism>
<dbReference type="Pfam" id="PF07087">
    <property type="entry name" value="DUF1353"/>
    <property type="match status" value="1"/>
</dbReference>